<dbReference type="PANTHER" id="PTHR25462:SF296">
    <property type="entry name" value="MEIOTIC P26, ISOFORM F"/>
    <property type="match status" value="1"/>
</dbReference>
<dbReference type="Gene3D" id="2.120.10.30">
    <property type="entry name" value="TolB, C-terminal domain"/>
    <property type="match status" value="2"/>
</dbReference>
<keyword evidence="5" id="KW-1185">Reference proteome</keyword>
<keyword evidence="1" id="KW-0677">Repeat</keyword>
<keyword evidence="2" id="KW-0863">Zinc-finger</keyword>
<dbReference type="SMART" id="SM00336">
    <property type="entry name" value="BBOX"/>
    <property type="match status" value="2"/>
</dbReference>
<accession>A0A8B8AD55</accession>
<gene>
    <name evidence="6" type="primary">LOC111101264</name>
</gene>
<evidence type="ECO:0000256" key="2">
    <source>
        <dbReference type="PROSITE-ProRule" id="PRU00024"/>
    </source>
</evidence>
<name>A0A8B8AD55_CRAVI</name>
<dbReference type="GeneID" id="111101264"/>
<dbReference type="InterPro" id="IPR000315">
    <property type="entry name" value="Znf_B-box"/>
</dbReference>
<dbReference type="PROSITE" id="PS50119">
    <property type="entry name" value="ZF_BBOX"/>
    <property type="match status" value="2"/>
</dbReference>
<dbReference type="PANTHER" id="PTHR25462">
    <property type="entry name" value="BONUS, ISOFORM C-RELATED"/>
    <property type="match status" value="1"/>
</dbReference>
<feature type="repeat" description="NHL" evidence="3">
    <location>
        <begin position="478"/>
        <end position="506"/>
    </location>
</feature>
<dbReference type="InterPro" id="IPR001258">
    <property type="entry name" value="NHL_repeat"/>
</dbReference>
<dbReference type="Proteomes" id="UP000694844">
    <property type="component" value="Chromosome 6"/>
</dbReference>
<keyword evidence="2" id="KW-0862">Zinc</keyword>
<dbReference type="CDD" id="cd19756">
    <property type="entry name" value="Bbox2"/>
    <property type="match status" value="1"/>
</dbReference>
<dbReference type="RefSeq" id="XP_022289412.1">
    <property type="nucleotide sequence ID" value="XM_022433704.1"/>
</dbReference>
<evidence type="ECO:0000259" key="4">
    <source>
        <dbReference type="PROSITE" id="PS50119"/>
    </source>
</evidence>
<dbReference type="Pfam" id="PF00643">
    <property type="entry name" value="zf-B_box"/>
    <property type="match status" value="1"/>
</dbReference>
<dbReference type="Pfam" id="PF01436">
    <property type="entry name" value="NHL"/>
    <property type="match status" value="1"/>
</dbReference>
<dbReference type="Gene3D" id="3.30.160.60">
    <property type="entry name" value="Classic Zinc Finger"/>
    <property type="match status" value="1"/>
</dbReference>
<feature type="domain" description="B box-type" evidence="4">
    <location>
        <begin position="8"/>
        <end position="53"/>
    </location>
</feature>
<protein>
    <submittedName>
        <fullName evidence="6">Uncharacterized protein LOC111101264</fullName>
    </submittedName>
</protein>
<dbReference type="SUPFAM" id="SSF101898">
    <property type="entry name" value="NHL repeat"/>
    <property type="match status" value="1"/>
</dbReference>
<evidence type="ECO:0000313" key="6">
    <source>
        <dbReference type="RefSeq" id="XP_022289412.1"/>
    </source>
</evidence>
<organism evidence="5 6">
    <name type="scientific">Crassostrea virginica</name>
    <name type="common">Eastern oyster</name>
    <dbReference type="NCBI Taxonomy" id="6565"/>
    <lineage>
        <taxon>Eukaryota</taxon>
        <taxon>Metazoa</taxon>
        <taxon>Spiralia</taxon>
        <taxon>Lophotrochozoa</taxon>
        <taxon>Mollusca</taxon>
        <taxon>Bivalvia</taxon>
        <taxon>Autobranchia</taxon>
        <taxon>Pteriomorphia</taxon>
        <taxon>Ostreida</taxon>
        <taxon>Ostreoidea</taxon>
        <taxon>Ostreidae</taxon>
        <taxon>Crassostrea</taxon>
    </lineage>
</organism>
<dbReference type="InterPro" id="IPR011042">
    <property type="entry name" value="6-blade_b-propeller_TolB-like"/>
</dbReference>
<dbReference type="AlphaFoldDB" id="A0A8B8AD55"/>
<evidence type="ECO:0000256" key="3">
    <source>
        <dbReference type="PROSITE-ProRule" id="PRU00504"/>
    </source>
</evidence>
<dbReference type="GO" id="GO:0008270">
    <property type="term" value="F:zinc ion binding"/>
    <property type="evidence" value="ECO:0007669"/>
    <property type="project" value="UniProtKB-KW"/>
</dbReference>
<dbReference type="InterPro" id="IPR047153">
    <property type="entry name" value="TRIM45/56/19-like"/>
</dbReference>
<evidence type="ECO:0000313" key="5">
    <source>
        <dbReference type="Proteomes" id="UP000694844"/>
    </source>
</evidence>
<dbReference type="OrthoDB" id="10040278at2759"/>
<sequence>MDLDYSAQDVARCDLCKTAIVESYCDICHVNLCKPCIGGHISDDYDKHKIVPFQLRRSTPIYPKCEIHSRKTCKYQCKDCSIFLCTDCFASKQHSKEHKLLKLEDVFSKKKNKIQSDTEEIEKYVLPVYKDIASKIEKQIADIDGDYKKVAEEMSKQREKLHREIDNAMNQKEIEIGVNKRKHLAVLKKKLNEIKKAQSILQKTLYDLNEMMDSNEVCQTINYISKIQELSKLPPIIRVKIPIFIPKPINKEELGCLIGKLTPLSTTFDERVFTVKAAKELLDVPKVINTIQTRHGNLRSVTCLNEEEIWTSGAAADIISFNNQTLTKVLKTKSGNAPTGIAVDNGGALLYSDWRNQTVYKVENRHAKKIISLQGWTPTELCVTTSGDLLVTMFSDDKTQSKVVRYSGSTVKQTIQFDDDGDPLYSGNEYIKFITENRNLDICVADCGAGVVVVVNHAGKLQFIYNGHPSLNKDNPFNPLGITTNSQGHILTADGDNHCIHVLDSEGHTLLFIENCDLEYPLGLCVDNNDNLFVCENLKAIVKQIRYLK</sequence>
<reference evidence="6" key="1">
    <citation type="submission" date="2025-08" db="UniProtKB">
        <authorList>
            <consortium name="RefSeq"/>
        </authorList>
    </citation>
    <scope>IDENTIFICATION</scope>
    <source>
        <tissue evidence="6">Whole sample</tissue>
    </source>
</reference>
<dbReference type="SUPFAM" id="SSF57845">
    <property type="entry name" value="B-box zinc-binding domain"/>
    <property type="match status" value="1"/>
</dbReference>
<dbReference type="KEGG" id="cvn:111101264"/>
<feature type="domain" description="B box-type" evidence="4">
    <location>
        <begin position="65"/>
        <end position="103"/>
    </location>
</feature>
<keyword evidence="2" id="KW-0479">Metal-binding</keyword>
<evidence type="ECO:0000256" key="1">
    <source>
        <dbReference type="ARBA" id="ARBA00022737"/>
    </source>
</evidence>
<proteinExistence type="predicted"/>
<dbReference type="PROSITE" id="PS51125">
    <property type="entry name" value="NHL"/>
    <property type="match status" value="1"/>
</dbReference>